<dbReference type="SUPFAM" id="SSF158430">
    <property type="entry name" value="Bacillus cereus metalloprotein-like"/>
    <property type="match status" value="2"/>
</dbReference>
<keyword evidence="2" id="KW-1185">Reference proteome</keyword>
<evidence type="ECO:0000313" key="2">
    <source>
        <dbReference type="Proteomes" id="UP001148125"/>
    </source>
</evidence>
<reference evidence="1" key="1">
    <citation type="submission" date="2024-05" db="EMBL/GenBank/DDBJ databases">
        <title>Alkalihalobacillus sp. strain MEB203 novel alkaliphilic bacterium from Lonar Lake, India.</title>
        <authorList>
            <person name="Joshi A."/>
            <person name="Thite S."/>
            <person name="Mengade P."/>
        </authorList>
    </citation>
    <scope>NUCLEOTIDE SEQUENCE</scope>
    <source>
        <strain evidence="1">MEB 203</strain>
    </source>
</reference>
<dbReference type="Pfam" id="PF11155">
    <property type="entry name" value="DUF2935"/>
    <property type="match status" value="2"/>
</dbReference>
<dbReference type="Proteomes" id="UP001148125">
    <property type="component" value="Unassembled WGS sequence"/>
</dbReference>
<comment type="caution">
    <text evidence="1">The sequence shown here is derived from an EMBL/GenBank/DDBJ whole genome shotgun (WGS) entry which is preliminary data.</text>
</comment>
<accession>A0ABT5V984</accession>
<organism evidence="1 2">
    <name type="scientific">Alkalihalobacterium chitinilyticum</name>
    <dbReference type="NCBI Taxonomy" id="2980103"/>
    <lineage>
        <taxon>Bacteria</taxon>
        <taxon>Bacillati</taxon>
        <taxon>Bacillota</taxon>
        <taxon>Bacilli</taxon>
        <taxon>Bacillales</taxon>
        <taxon>Bacillaceae</taxon>
        <taxon>Alkalihalobacterium</taxon>
    </lineage>
</organism>
<dbReference type="Gene3D" id="1.20.1260.120">
    <property type="entry name" value="Protein of unknown function DUF2935"/>
    <property type="match status" value="1"/>
</dbReference>
<proteinExistence type="predicted"/>
<gene>
    <name evidence="1" type="ORF">N7Z68_01320</name>
</gene>
<dbReference type="EMBL" id="JAOTPO010000001">
    <property type="protein sequence ID" value="MDE5412023.1"/>
    <property type="molecule type" value="Genomic_DNA"/>
</dbReference>
<name>A0ABT5V984_9BACI</name>
<protein>
    <submittedName>
        <fullName evidence="1">DUF2935 domain-containing protein</fullName>
    </submittedName>
</protein>
<sequence>MNTFQEVALFEHRFWLQVLGDHARFIRDALSPIEEEEVEIAKQYIDTFDQLLEMARQDISGAPLKQLTELSLEQAKGIREFKLHLLREHLVGDIEIGLPPTFLNHMVNEVDEYLRILPYLVEGTIPPVTHPLHHHLVWLLDAAGHADAITGELDMVEKKLSKKSEEFTETFENFYIKAVELAGYLRANVDKFPALHRFNDQVELEIELFKVFLRELEELEMTNKLLGTFSELMADHMAREECYYLMKLAESSETTMPDCDPTTPRNE</sequence>
<dbReference type="RefSeq" id="WP_275116647.1">
    <property type="nucleotide sequence ID" value="NZ_JAOTPO010000001.1"/>
</dbReference>
<evidence type="ECO:0000313" key="1">
    <source>
        <dbReference type="EMBL" id="MDE5412023.1"/>
    </source>
</evidence>
<dbReference type="InterPro" id="IPR021328">
    <property type="entry name" value="CotB-like"/>
</dbReference>